<comment type="subcellular location">
    <subcellularLocation>
        <location evidence="7">Cytoplasm</location>
    </subcellularLocation>
</comment>
<dbReference type="PANTHER" id="PTHR10286">
    <property type="entry name" value="INORGANIC PYROPHOSPHATASE"/>
    <property type="match status" value="1"/>
</dbReference>
<dbReference type="GO" id="GO:0004427">
    <property type="term" value="F:inorganic diphosphate phosphatase activity"/>
    <property type="evidence" value="ECO:0007669"/>
    <property type="project" value="UniProtKB-UniRule"/>
</dbReference>
<feature type="binding site" evidence="7">
    <location>
        <position position="96"/>
    </location>
    <ligand>
        <name>Mg(2+)</name>
        <dbReference type="ChEBI" id="CHEBI:18420"/>
        <label>3</label>
    </ligand>
</feature>
<dbReference type="Pfam" id="PF00719">
    <property type="entry name" value="Pyrophosphatase"/>
    <property type="match status" value="1"/>
</dbReference>
<dbReference type="FunFam" id="3.90.80.10:FF:000003">
    <property type="entry name" value="Inorganic pyrophosphatase"/>
    <property type="match status" value="1"/>
</dbReference>
<dbReference type="SUPFAM" id="SSF50324">
    <property type="entry name" value="Inorganic pyrophosphatase"/>
    <property type="match status" value="1"/>
</dbReference>
<feature type="binding site" evidence="7">
    <location>
        <position position="96"/>
    </location>
    <ligand>
        <name>Mg(2+)</name>
        <dbReference type="ChEBI" id="CHEBI:18420"/>
        <label>1</label>
    </ligand>
</feature>
<proteinExistence type="inferred from homology"/>
<dbReference type="HAMAP" id="MF_00209">
    <property type="entry name" value="Inorganic_PPase"/>
    <property type="match status" value="1"/>
</dbReference>
<accession>A0A840P3A0</accession>
<evidence type="ECO:0000313" key="8">
    <source>
        <dbReference type="EMBL" id="MBB5133459.1"/>
    </source>
</evidence>
<dbReference type="Gene3D" id="3.90.80.10">
    <property type="entry name" value="Inorganic pyrophosphatase"/>
    <property type="match status" value="1"/>
</dbReference>
<dbReference type="GO" id="GO:0006796">
    <property type="term" value="P:phosphate-containing compound metabolic process"/>
    <property type="evidence" value="ECO:0007669"/>
    <property type="project" value="InterPro"/>
</dbReference>
<feature type="binding site" evidence="7">
    <location>
        <position position="59"/>
    </location>
    <ligand>
        <name>Mg(2+)</name>
        <dbReference type="ChEBI" id="CHEBI:18420"/>
        <label>1</label>
    </ligand>
</feature>
<organism evidence="8 9">
    <name type="scientific">Thermocatellispora tengchongensis</name>
    <dbReference type="NCBI Taxonomy" id="1073253"/>
    <lineage>
        <taxon>Bacteria</taxon>
        <taxon>Bacillati</taxon>
        <taxon>Actinomycetota</taxon>
        <taxon>Actinomycetes</taxon>
        <taxon>Streptosporangiales</taxon>
        <taxon>Streptosporangiaceae</taxon>
        <taxon>Thermocatellispora</taxon>
    </lineage>
</organism>
<dbReference type="GO" id="GO:0000287">
    <property type="term" value="F:magnesium ion binding"/>
    <property type="evidence" value="ECO:0007669"/>
    <property type="project" value="UniProtKB-UniRule"/>
</dbReference>
<comment type="caution">
    <text evidence="8">The sequence shown here is derived from an EMBL/GenBank/DDBJ whole genome shotgun (WGS) entry which is preliminary data.</text>
</comment>
<feature type="active site" description="Proton acceptor" evidence="7">
    <location>
        <position position="96"/>
    </location>
</feature>
<feature type="binding site" evidence="7">
    <location>
        <position position="64"/>
    </location>
    <ligand>
        <name>Mg(2+)</name>
        <dbReference type="ChEBI" id="CHEBI:18420"/>
        <label>1</label>
    </ligand>
</feature>
<comment type="catalytic activity">
    <reaction evidence="6 7">
        <text>diphosphate + H2O = 2 phosphate + H(+)</text>
        <dbReference type="Rhea" id="RHEA:24576"/>
        <dbReference type="ChEBI" id="CHEBI:15377"/>
        <dbReference type="ChEBI" id="CHEBI:15378"/>
        <dbReference type="ChEBI" id="CHEBI:33019"/>
        <dbReference type="ChEBI" id="CHEBI:43474"/>
        <dbReference type="EC" id="3.6.1.1"/>
    </reaction>
</comment>
<dbReference type="Proteomes" id="UP000578449">
    <property type="component" value="Unassembled WGS sequence"/>
</dbReference>
<comment type="subunit">
    <text evidence="7">Homohexamer.</text>
</comment>
<dbReference type="GO" id="GO:0005737">
    <property type="term" value="C:cytoplasm"/>
    <property type="evidence" value="ECO:0007669"/>
    <property type="project" value="UniProtKB-SubCell"/>
</dbReference>
<evidence type="ECO:0000256" key="7">
    <source>
        <dbReference type="HAMAP-Rule" id="MF_00209"/>
    </source>
</evidence>
<dbReference type="AlphaFoldDB" id="A0A840P3A0"/>
<feature type="binding site" evidence="7">
    <location>
        <position position="64"/>
    </location>
    <ligand>
        <name>Mg(2+)</name>
        <dbReference type="ChEBI" id="CHEBI:18420"/>
        <label>2</label>
    </ligand>
</feature>
<evidence type="ECO:0000256" key="6">
    <source>
        <dbReference type="ARBA" id="ARBA00047820"/>
    </source>
</evidence>
<dbReference type="InterPro" id="IPR008162">
    <property type="entry name" value="Pyrophosphatase"/>
</dbReference>
<comment type="function">
    <text evidence="7">Catalyzes the hydrolysis of inorganic pyrophosphate (PPi) forming two phosphate ions.</text>
</comment>
<keyword evidence="2 7" id="KW-0963">Cytoplasm</keyword>
<comment type="cofactor">
    <cofactor evidence="1 7">
        <name>Mg(2+)</name>
        <dbReference type="ChEBI" id="CHEBI:18420"/>
    </cofactor>
</comment>
<dbReference type="EC" id="3.6.1.1" evidence="7"/>
<dbReference type="EMBL" id="JACHGN010000006">
    <property type="protein sequence ID" value="MBB5133459.1"/>
    <property type="molecule type" value="Genomic_DNA"/>
</dbReference>
<feature type="binding site" evidence="7">
    <location>
        <position position="23"/>
    </location>
    <ligand>
        <name>substrate</name>
    </ligand>
</feature>
<keyword evidence="5 7" id="KW-0460">Magnesium</keyword>
<sequence>MSGEGGDMHFDVIVETPGGSRNKYEMDFRAGRIRLDRLLFTATVYPYDYGFVPGTLAEDDDRLDALVLGEEPTFPGCVIEVRPVAVFWMEDERRPDAKVLCVPAHDVRFSEIRDLLDVDWHVLAEIGHFFEVYQDLEPEKSTSTRGWEYRSVAEKAVDEAVRRFRASVADQWLIGAGGVVL</sequence>
<reference evidence="8 9" key="1">
    <citation type="submission" date="2020-08" db="EMBL/GenBank/DDBJ databases">
        <title>Genomic Encyclopedia of Type Strains, Phase IV (KMG-IV): sequencing the most valuable type-strain genomes for metagenomic binning, comparative biology and taxonomic classification.</title>
        <authorList>
            <person name="Goeker M."/>
        </authorList>
    </citation>
    <scope>NUCLEOTIDE SEQUENCE [LARGE SCALE GENOMIC DNA]</scope>
    <source>
        <strain evidence="8 9">DSM 45615</strain>
    </source>
</reference>
<evidence type="ECO:0000256" key="4">
    <source>
        <dbReference type="ARBA" id="ARBA00022801"/>
    </source>
</evidence>
<keyword evidence="9" id="KW-1185">Reference proteome</keyword>
<evidence type="ECO:0000256" key="1">
    <source>
        <dbReference type="ARBA" id="ARBA00001946"/>
    </source>
</evidence>
<feature type="binding site" evidence="7">
    <location>
        <position position="37"/>
    </location>
    <ligand>
        <name>substrate</name>
    </ligand>
</feature>
<name>A0A840P3A0_9ACTN</name>
<feature type="binding site" evidence="7">
    <location>
        <position position="15"/>
    </location>
    <ligand>
        <name>Mg(2+)</name>
        <dbReference type="ChEBI" id="CHEBI:18420"/>
        <label>2</label>
    </ligand>
</feature>
<comment type="similarity">
    <text evidence="7">Belongs to the PPase family.</text>
</comment>
<protein>
    <recommendedName>
        <fullName evidence="7">Inorganic pyrophosphatase</fullName>
        <ecNumber evidence="7">3.6.1.1</ecNumber>
    </recommendedName>
    <alternativeName>
        <fullName evidence="7">Pyrophosphate phospho-hydrolase</fullName>
        <shortName evidence="7">PPase</shortName>
    </alternativeName>
</protein>
<evidence type="ECO:0000313" key="9">
    <source>
        <dbReference type="Proteomes" id="UP000578449"/>
    </source>
</evidence>
<feature type="binding site" evidence="7">
    <location>
        <position position="91"/>
    </location>
    <ligand>
        <name>Mg(2+)</name>
        <dbReference type="ChEBI" id="CHEBI:18420"/>
        <label>3</label>
    </ligand>
</feature>
<dbReference type="InterPro" id="IPR036649">
    <property type="entry name" value="Pyrophosphatase_sf"/>
</dbReference>
<evidence type="ECO:0000256" key="2">
    <source>
        <dbReference type="ARBA" id="ARBA00022490"/>
    </source>
</evidence>
<keyword evidence="3 7" id="KW-0479">Metal-binding</keyword>
<feature type="binding site" evidence="7">
    <location>
        <position position="133"/>
    </location>
    <ligand>
        <name>substrate</name>
    </ligand>
</feature>
<feature type="binding site" evidence="7">
    <location>
        <position position="49"/>
    </location>
    <ligand>
        <name>substrate</name>
    </ligand>
</feature>
<keyword evidence="4 7" id="KW-0378">Hydrolase</keyword>
<dbReference type="CDD" id="cd00412">
    <property type="entry name" value="pyrophosphatase"/>
    <property type="match status" value="1"/>
</dbReference>
<evidence type="ECO:0000256" key="3">
    <source>
        <dbReference type="ARBA" id="ARBA00022723"/>
    </source>
</evidence>
<gene>
    <name evidence="7" type="primary">ppa</name>
    <name evidence="8" type="ORF">HNP84_003185</name>
</gene>
<evidence type="ECO:0000256" key="5">
    <source>
        <dbReference type="ARBA" id="ARBA00022842"/>
    </source>
</evidence>